<reference evidence="1 2" key="1">
    <citation type="submission" date="2016-03" db="EMBL/GenBank/DDBJ databases">
        <title>Whole genome sequencing of Grifola frondosa 9006-11.</title>
        <authorList>
            <person name="Min B."/>
            <person name="Park H."/>
            <person name="Kim J.-G."/>
            <person name="Cho H."/>
            <person name="Oh Y.-L."/>
            <person name="Kong W.-S."/>
            <person name="Choi I.-G."/>
        </authorList>
    </citation>
    <scope>NUCLEOTIDE SEQUENCE [LARGE SCALE GENOMIC DNA]</scope>
    <source>
        <strain evidence="1 2">9006-11</strain>
    </source>
</reference>
<sequence>MSPPGCASESFSSATSAEVLSVLEFVHDLLENRRSSDGLRCNTLESGADSLFAGLPRTLKPYGSCIRHFW</sequence>
<proteinExistence type="predicted"/>
<evidence type="ECO:0000313" key="2">
    <source>
        <dbReference type="Proteomes" id="UP000092993"/>
    </source>
</evidence>
<organism evidence="1 2">
    <name type="scientific">Grifola frondosa</name>
    <name type="common">Maitake</name>
    <name type="synonym">Polyporus frondosus</name>
    <dbReference type="NCBI Taxonomy" id="5627"/>
    <lineage>
        <taxon>Eukaryota</taxon>
        <taxon>Fungi</taxon>
        <taxon>Dikarya</taxon>
        <taxon>Basidiomycota</taxon>
        <taxon>Agaricomycotina</taxon>
        <taxon>Agaricomycetes</taxon>
        <taxon>Polyporales</taxon>
        <taxon>Grifolaceae</taxon>
        <taxon>Grifola</taxon>
    </lineage>
</organism>
<comment type="caution">
    <text evidence="1">The sequence shown here is derived from an EMBL/GenBank/DDBJ whole genome shotgun (WGS) entry which is preliminary data.</text>
</comment>
<name>A0A1C7MDN4_GRIFR</name>
<keyword evidence="2" id="KW-1185">Reference proteome</keyword>
<dbReference type="AlphaFoldDB" id="A0A1C7MDN4"/>
<dbReference type="EMBL" id="LUGG01000005">
    <property type="protein sequence ID" value="OBZ74486.1"/>
    <property type="molecule type" value="Genomic_DNA"/>
</dbReference>
<accession>A0A1C7MDN4</accession>
<gene>
    <name evidence="1" type="ORF">A0H81_05133</name>
</gene>
<evidence type="ECO:0000313" key="1">
    <source>
        <dbReference type="EMBL" id="OBZ74486.1"/>
    </source>
</evidence>
<protein>
    <submittedName>
        <fullName evidence="1">Uncharacterized protein</fullName>
    </submittedName>
</protein>
<dbReference type="Proteomes" id="UP000092993">
    <property type="component" value="Unassembled WGS sequence"/>
</dbReference>